<evidence type="ECO:0000256" key="15">
    <source>
        <dbReference type="ARBA" id="ARBA00032528"/>
    </source>
</evidence>
<evidence type="ECO:0000256" key="7">
    <source>
        <dbReference type="ARBA" id="ARBA00022553"/>
    </source>
</evidence>
<keyword evidence="11" id="KW-0007">Acetylation</keyword>
<evidence type="ECO:0000313" key="18">
    <source>
        <dbReference type="EMBL" id="CCJ29776.1"/>
    </source>
</evidence>
<evidence type="ECO:0000256" key="11">
    <source>
        <dbReference type="ARBA" id="ARBA00022990"/>
    </source>
</evidence>
<comment type="similarity">
    <text evidence="3">Belongs to the complex I LYR family.</text>
</comment>
<evidence type="ECO:0000256" key="14">
    <source>
        <dbReference type="ARBA" id="ARBA00030192"/>
    </source>
</evidence>
<protein>
    <recommendedName>
        <fullName evidence="5">NADH dehydrogenase [ubiquinone] 1 beta subcomplex subunit 9</fullName>
    </recommendedName>
    <alternativeName>
        <fullName evidence="14">Complex I-B22</fullName>
    </alternativeName>
    <alternativeName>
        <fullName evidence="15">NADH-ubiquinone oxidoreductase B22 subunit</fullName>
    </alternativeName>
</protein>
<evidence type="ECO:0000313" key="19">
    <source>
        <dbReference type="Proteomes" id="UP000010422"/>
    </source>
</evidence>
<feature type="domain" description="Complex 1 LYR protein" evidence="17">
    <location>
        <begin position="26"/>
        <end position="78"/>
    </location>
</feature>
<evidence type="ECO:0000256" key="12">
    <source>
        <dbReference type="ARBA" id="ARBA00023128"/>
    </source>
</evidence>
<dbReference type="PANTHER" id="PTHR12868">
    <property type="entry name" value="NADH-UBIQUINONE OXIDOREDUCTASE B22 SUBUNIT"/>
    <property type="match status" value="1"/>
</dbReference>
<evidence type="ECO:0000256" key="8">
    <source>
        <dbReference type="ARBA" id="ARBA00022660"/>
    </source>
</evidence>
<evidence type="ECO:0000256" key="9">
    <source>
        <dbReference type="ARBA" id="ARBA00022792"/>
    </source>
</evidence>
<comment type="subcellular location">
    <subcellularLocation>
        <location evidence="2">Mitochondrion inner membrane</location>
        <topology evidence="2">Peripheral membrane protein</topology>
        <orientation evidence="2">Matrix side</orientation>
    </subcellularLocation>
</comment>
<dbReference type="InterPro" id="IPR008011">
    <property type="entry name" value="Complex1_LYR_dom"/>
</dbReference>
<dbReference type="STRING" id="1209962.L0PBJ9"/>
<dbReference type="Proteomes" id="UP000010422">
    <property type="component" value="Unassembled WGS sequence"/>
</dbReference>
<evidence type="ECO:0000256" key="6">
    <source>
        <dbReference type="ARBA" id="ARBA00022448"/>
    </source>
</evidence>
<dbReference type="VEuPathDB" id="FungiDB:PNEJI1_001174"/>
<organism evidence="19">
    <name type="scientific">Pneumocystis jirovecii</name>
    <name type="common">Human pneumocystis pneumonia agent</name>
    <dbReference type="NCBI Taxonomy" id="42068"/>
    <lineage>
        <taxon>Eukaryota</taxon>
        <taxon>Fungi</taxon>
        <taxon>Dikarya</taxon>
        <taxon>Ascomycota</taxon>
        <taxon>Taphrinomycotina</taxon>
        <taxon>Pneumocystomycetes</taxon>
        <taxon>Pneumocystaceae</taxon>
        <taxon>Pneumocystis</taxon>
    </lineage>
</organism>
<evidence type="ECO:0000256" key="13">
    <source>
        <dbReference type="ARBA" id="ARBA00023136"/>
    </source>
</evidence>
<reference evidence="18 19" key="1">
    <citation type="journal article" date="2012" name="MBio">
        <title>De novo assembly of the Pneumocystis jirovecii genome from a single bronchoalveolar lavage fluid specimen from a patient.</title>
        <authorList>
            <person name="Cisse O.H."/>
            <person name="Pagni M."/>
            <person name="Hauser P.M."/>
        </authorList>
    </citation>
    <scope>NUCLEOTIDE SEQUENCE [LARGE SCALE GENOMIC DNA]</scope>
    <source>
        <strain evidence="18 19">SE8</strain>
    </source>
</reference>
<dbReference type="InParanoid" id="L0PBJ9"/>
<dbReference type="AlphaFoldDB" id="L0PBJ9"/>
<keyword evidence="6" id="KW-0813">Transport</keyword>
<keyword evidence="8" id="KW-0679">Respiratory chain</keyword>
<evidence type="ECO:0000259" key="17">
    <source>
        <dbReference type="Pfam" id="PF05347"/>
    </source>
</evidence>
<dbReference type="CDD" id="cd20263">
    <property type="entry name" value="Complex1_LYR_NDUFB9_LYRM3"/>
    <property type="match status" value="1"/>
</dbReference>
<evidence type="ECO:0000256" key="4">
    <source>
        <dbReference type="ARBA" id="ARBA00011790"/>
    </source>
</evidence>
<sequence>MYEVLKILLIVGSLMKLYFSESHRSRVLSLYRRALKLSLDWCIRRDIWRIEALKIRSRFESNRNICDPWRLSVILEETEAILKKYKHPDPYIVPTSPGGSKWERNIPPTAHLKTEH</sequence>
<dbReference type="Pfam" id="PF05347">
    <property type="entry name" value="Complex1_LYR"/>
    <property type="match status" value="1"/>
</dbReference>
<keyword evidence="12" id="KW-0496">Mitochondrion</keyword>
<evidence type="ECO:0000256" key="5">
    <source>
        <dbReference type="ARBA" id="ARBA00018684"/>
    </source>
</evidence>
<feature type="region of interest" description="Disordered" evidence="16">
    <location>
        <begin position="96"/>
        <end position="116"/>
    </location>
</feature>
<dbReference type="PANTHER" id="PTHR12868:SF0">
    <property type="entry name" value="NADH DEHYDROGENASE [UBIQUINONE] 1 BETA SUBCOMPLEX SUBUNIT 9"/>
    <property type="match status" value="1"/>
</dbReference>
<evidence type="ECO:0000256" key="10">
    <source>
        <dbReference type="ARBA" id="ARBA00022982"/>
    </source>
</evidence>
<evidence type="ECO:0000256" key="16">
    <source>
        <dbReference type="SAM" id="MobiDB-lite"/>
    </source>
</evidence>
<comment type="caution">
    <text evidence="18">The sequence shown here is derived from an EMBL/GenBank/DDBJ whole genome shotgun (WGS) entry which is preliminary data.</text>
</comment>
<evidence type="ECO:0000256" key="3">
    <source>
        <dbReference type="ARBA" id="ARBA00009508"/>
    </source>
</evidence>
<dbReference type="GO" id="GO:0006120">
    <property type="term" value="P:mitochondrial electron transport, NADH to ubiquinone"/>
    <property type="evidence" value="ECO:0007669"/>
    <property type="project" value="InterPro"/>
</dbReference>
<dbReference type="EMBL" id="CAKM01000213">
    <property type="protein sequence ID" value="CCJ29776.1"/>
    <property type="molecule type" value="Genomic_DNA"/>
</dbReference>
<comment type="function">
    <text evidence="1">Accessory subunit of the mitochondrial membrane respiratory chain NADH dehydrogenase (Complex I), that is believed to be not involved in catalysis. Complex I functions in the transfer of electrons from NADH to the respiratory chain. The immediate electron acceptor for the enzyme is believed to be ubiquinone.</text>
</comment>
<comment type="subunit">
    <text evidence="4">Mammalian complex I is composed of 45 different subunits.</text>
</comment>
<dbReference type="InterPro" id="IPR033034">
    <property type="entry name" value="NDUFB9"/>
</dbReference>
<accession>L0PBJ9</accession>
<gene>
    <name evidence="18" type="ORF">PNEJI1_001174</name>
</gene>
<keyword evidence="10" id="KW-0249">Electron transport</keyword>
<proteinExistence type="inferred from homology"/>
<dbReference type="GO" id="GO:0005743">
    <property type="term" value="C:mitochondrial inner membrane"/>
    <property type="evidence" value="ECO:0007669"/>
    <property type="project" value="UniProtKB-SubCell"/>
</dbReference>
<evidence type="ECO:0000256" key="2">
    <source>
        <dbReference type="ARBA" id="ARBA00004443"/>
    </source>
</evidence>
<keyword evidence="7" id="KW-0597">Phosphoprotein</keyword>
<dbReference type="InterPro" id="IPR045292">
    <property type="entry name" value="Complex1_LYR_NDUFB9_LYRM3"/>
</dbReference>
<keyword evidence="9" id="KW-0999">Mitochondrion inner membrane</keyword>
<keyword evidence="13" id="KW-0472">Membrane</keyword>
<evidence type="ECO:0000256" key="1">
    <source>
        <dbReference type="ARBA" id="ARBA00002920"/>
    </source>
</evidence>
<name>L0PBJ9_PNEJI</name>